<evidence type="ECO:0000256" key="6">
    <source>
        <dbReference type="ARBA" id="ARBA00023027"/>
    </source>
</evidence>
<dbReference type="PANTHER" id="PTHR43880">
    <property type="entry name" value="ALCOHOL DEHYDROGENASE"/>
    <property type="match status" value="1"/>
</dbReference>
<dbReference type="InterPro" id="IPR002328">
    <property type="entry name" value="ADH_Zn_CS"/>
</dbReference>
<organism evidence="9 10">
    <name type="scientific">Actinomadura rudentiformis</name>
    <dbReference type="NCBI Taxonomy" id="359158"/>
    <lineage>
        <taxon>Bacteria</taxon>
        <taxon>Bacillati</taxon>
        <taxon>Actinomycetota</taxon>
        <taxon>Actinomycetes</taxon>
        <taxon>Streptosporangiales</taxon>
        <taxon>Thermomonosporaceae</taxon>
        <taxon>Actinomadura</taxon>
    </lineage>
</organism>
<dbReference type="Gene3D" id="3.90.180.10">
    <property type="entry name" value="Medium-chain alcohol dehydrogenases, catalytic domain"/>
    <property type="match status" value="1"/>
</dbReference>
<dbReference type="Pfam" id="PF08240">
    <property type="entry name" value="ADH_N"/>
    <property type="match status" value="1"/>
</dbReference>
<comment type="cofactor">
    <cofactor evidence="1 7">
        <name>Zn(2+)</name>
        <dbReference type="ChEBI" id="CHEBI:29105"/>
    </cofactor>
</comment>
<evidence type="ECO:0000256" key="1">
    <source>
        <dbReference type="ARBA" id="ARBA00001947"/>
    </source>
</evidence>
<dbReference type="Gene3D" id="3.40.50.720">
    <property type="entry name" value="NAD(P)-binding Rossmann-like Domain"/>
    <property type="match status" value="1"/>
</dbReference>
<protein>
    <submittedName>
        <fullName evidence="9">NAD(P)-dependent alcohol dehydrogenase</fullName>
    </submittedName>
</protein>
<dbReference type="Pfam" id="PF00107">
    <property type="entry name" value="ADH_zinc_N"/>
    <property type="match status" value="1"/>
</dbReference>
<sequence length="367" mass="37644">MQITAALTETEGAPFTLAPLSLDDPRPGEVVVKMVSSGVCHTDLIVRDQWYPVPLPAVLGHEGAGVVEAVGDGVTLAAPGDHVVLTFQSCGSCRTCLQGRPAYCDQFFACNFAGSRLDGSTPLHRESGDGVHGVFFGQSAFATYALASERNVVKVDPAAPLELLGPLGCGIQTGAGAVLNSLKAPAGSSIAIFGAGSVGLSAVMGAVVAGCTTIVAVDLNDQRLELAKEVGATHVINGAAGDTVAALQDLTGGLGLDFTVDTTAVPAVLRQAADALNQGGTCGLIGAAALGTEVSLDMSSLLFGRSVRGIVEGDSVPQLFIPKLVDLYQQGRFPFDKLIKTYAFEDINQAVEDSEKGTTLKPVLTFA</sequence>
<dbReference type="GO" id="GO:0046294">
    <property type="term" value="P:formaldehyde catabolic process"/>
    <property type="evidence" value="ECO:0007669"/>
    <property type="project" value="TreeGrafter"/>
</dbReference>
<reference evidence="9 10" key="1">
    <citation type="submission" date="2019-09" db="EMBL/GenBank/DDBJ databases">
        <title>Actinomadura physcomitrii sp. nov., a novel actinomycete isolated from moss [Physcomitrium sphaericum (Ludw) Fuernr].</title>
        <authorList>
            <person name="Zhuang X."/>
            <person name="Liu C."/>
        </authorList>
    </citation>
    <scope>NUCLEOTIDE SEQUENCE [LARGE SCALE GENOMIC DNA]</scope>
    <source>
        <strain evidence="9 10">HMC1</strain>
    </source>
</reference>
<dbReference type="InterPro" id="IPR013154">
    <property type="entry name" value="ADH-like_N"/>
</dbReference>
<keyword evidence="10" id="KW-1185">Reference proteome</keyword>
<dbReference type="RefSeq" id="WP_151569333.1">
    <property type="nucleotide sequence ID" value="NZ_WBMT01000028.1"/>
</dbReference>
<evidence type="ECO:0000256" key="7">
    <source>
        <dbReference type="RuleBase" id="RU361277"/>
    </source>
</evidence>
<name>A0A6H9YPB2_9ACTN</name>
<proteinExistence type="inferred from homology"/>
<evidence type="ECO:0000256" key="3">
    <source>
        <dbReference type="ARBA" id="ARBA00022723"/>
    </source>
</evidence>
<dbReference type="EMBL" id="WBMT01000028">
    <property type="protein sequence ID" value="KAB2340863.1"/>
    <property type="molecule type" value="Genomic_DNA"/>
</dbReference>
<dbReference type="AlphaFoldDB" id="A0A6H9YPB2"/>
<comment type="similarity">
    <text evidence="2 7">Belongs to the zinc-containing alcohol dehydrogenase family.</text>
</comment>
<dbReference type="CDD" id="cd08278">
    <property type="entry name" value="benzyl_alcohol_DH"/>
    <property type="match status" value="1"/>
</dbReference>
<evidence type="ECO:0000256" key="4">
    <source>
        <dbReference type="ARBA" id="ARBA00022833"/>
    </source>
</evidence>
<feature type="domain" description="Enoyl reductase (ER)" evidence="8">
    <location>
        <begin position="12"/>
        <end position="364"/>
    </location>
</feature>
<evidence type="ECO:0000313" key="9">
    <source>
        <dbReference type="EMBL" id="KAB2340863.1"/>
    </source>
</evidence>
<dbReference type="FunFam" id="3.40.50.720:FF:000003">
    <property type="entry name" value="S-(hydroxymethyl)glutathione dehydrogenase"/>
    <property type="match status" value="1"/>
</dbReference>
<keyword evidence="6" id="KW-0520">NAD</keyword>
<dbReference type="Proteomes" id="UP000468735">
    <property type="component" value="Unassembled WGS sequence"/>
</dbReference>
<dbReference type="GO" id="GO:0051903">
    <property type="term" value="F:S-(hydroxymethyl)glutathione dehydrogenase [NAD(P)+] activity"/>
    <property type="evidence" value="ECO:0007669"/>
    <property type="project" value="TreeGrafter"/>
</dbReference>
<dbReference type="SUPFAM" id="SSF50129">
    <property type="entry name" value="GroES-like"/>
    <property type="match status" value="1"/>
</dbReference>
<evidence type="ECO:0000259" key="8">
    <source>
        <dbReference type="SMART" id="SM00829"/>
    </source>
</evidence>
<dbReference type="InterPro" id="IPR013149">
    <property type="entry name" value="ADH-like_C"/>
</dbReference>
<evidence type="ECO:0000256" key="5">
    <source>
        <dbReference type="ARBA" id="ARBA00023002"/>
    </source>
</evidence>
<dbReference type="GO" id="GO:0005829">
    <property type="term" value="C:cytosol"/>
    <property type="evidence" value="ECO:0007669"/>
    <property type="project" value="TreeGrafter"/>
</dbReference>
<dbReference type="InterPro" id="IPR036291">
    <property type="entry name" value="NAD(P)-bd_dom_sf"/>
</dbReference>
<evidence type="ECO:0000256" key="2">
    <source>
        <dbReference type="ARBA" id="ARBA00008072"/>
    </source>
</evidence>
<keyword evidence="3 7" id="KW-0479">Metal-binding</keyword>
<dbReference type="OrthoDB" id="334894at2"/>
<dbReference type="SUPFAM" id="SSF51735">
    <property type="entry name" value="NAD(P)-binding Rossmann-fold domains"/>
    <property type="match status" value="1"/>
</dbReference>
<evidence type="ECO:0000313" key="10">
    <source>
        <dbReference type="Proteomes" id="UP000468735"/>
    </source>
</evidence>
<dbReference type="PANTHER" id="PTHR43880:SF12">
    <property type="entry name" value="ALCOHOL DEHYDROGENASE CLASS-3"/>
    <property type="match status" value="1"/>
</dbReference>
<dbReference type="InterPro" id="IPR020843">
    <property type="entry name" value="ER"/>
</dbReference>
<accession>A0A6H9YPB2</accession>
<comment type="caution">
    <text evidence="9">The sequence shown here is derived from an EMBL/GenBank/DDBJ whole genome shotgun (WGS) entry which is preliminary data.</text>
</comment>
<dbReference type="SMART" id="SM00829">
    <property type="entry name" value="PKS_ER"/>
    <property type="match status" value="1"/>
</dbReference>
<dbReference type="InterPro" id="IPR011032">
    <property type="entry name" value="GroES-like_sf"/>
</dbReference>
<dbReference type="PROSITE" id="PS00059">
    <property type="entry name" value="ADH_ZINC"/>
    <property type="match status" value="1"/>
</dbReference>
<dbReference type="GO" id="GO:0008270">
    <property type="term" value="F:zinc ion binding"/>
    <property type="evidence" value="ECO:0007669"/>
    <property type="project" value="InterPro"/>
</dbReference>
<keyword evidence="4 7" id="KW-0862">Zinc</keyword>
<gene>
    <name evidence="9" type="ORF">F8566_43915</name>
</gene>
<keyword evidence="5" id="KW-0560">Oxidoreductase</keyword>